<dbReference type="EMBL" id="MN738786">
    <property type="protein sequence ID" value="QHT36886.1"/>
    <property type="molecule type" value="Genomic_DNA"/>
</dbReference>
<evidence type="ECO:0000313" key="1">
    <source>
        <dbReference type="EMBL" id="QHT36886.1"/>
    </source>
</evidence>
<sequence>MEHISFPTEKLYLRFQKNLVTEYKLTSIELLKNNLNLRPIHDFIGSTPTIQLQNLWNWVVKHWNRIHDTLSHTQKFRKSPYYKYKYNYLHREIDHLQLDELFQIFIDKDKMKALFVIQCLLKYVFPT</sequence>
<proteinExistence type="predicted"/>
<organism evidence="1">
    <name type="scientific">viral metagenome</name>
    <dbReference type="NCBI Taxonomy" id="1070528"/>
    <lineage>
        <taxon>unclassified sequences</taxon>
        <taxon>metagenomes</taxon>
        <taxon>organismal metagenomes</taxon>
    </lineage>
</organism>
<name>A0A6C0F581_9ZZZZ</name>
<reference evidence="1" key="1">
    <citation type="journal article" date="2020" name="Nature">
        <title>Giant virus diversity and host interactions through global metagenomics.</title>
        <authorList>
            <person name="Schulz F."/>
            <person name="Roux S."/>
            <person name="Paez-Espino D."/>
            <person name="Jungbluth S."/>
            <person name="Walsh D.A."/>
            <person name="Denef V.J."/>
            <person name="McMahon K.D."/>
            <person name="Konstantinidis K.T."/>
            <person name="Eloe-Fadrosh E.A."/>
            <person name="Kyrpides N.C."/>
            <person name="Woyke T."/>
        </authorList>
    </citation>
    <scope>NUCLEOTIDE SEQUENCE</scope>
    <source>
        <strain evidence="1">GVMAG-S-ERX555967-130</strain>
    </source>
</reference>
<dbReference type="AlphaFoldDB" id="A0A6C0F581"/>
<accession>A0A6C0F581</accession>
<protein>
    <submittedName>
        <fullName evidence="1">Uncharacterized protein</fullName>
    </submittedName>
</protein>